<gene>
    <name evidence="2" type="ORF">CJOHNSTONI_LOCUS2703</name>
</gene>
<organism evidence="2 3">
    <name type="scientific">Cercopithifilaria johnstoni</name>
    <dbReference type="NCBI Taxonomy" id="2874296"/>
    <lineage>
        <taxon>Eukaryota</taxon>
        <taxon>Metazoa</taxon>
        <taxon>Ecdysozoa</taxon>
        <taxon>Nematoda</taxon>
        <taxon>Chromadorea</taxon>
        <taxon>Rhabditida</taxon>
        <taxon>Spirurina</taxon>
        <taxon>Spiruromorpha</taxon>
        <taxon>Filarioidea</taxon>
        <taxon>Onchocercidae</taxon>
        <taxon>Cercopithifilaria</taxon>
    </lineage>
</organism>
<accession>A0A8J2LPZ7</accession>
<proteinExistence type="predicted"/>
<dbReference type="Proteomes" id="UP000746747">
    <property type="component" value="Unassembled WGS sequence"/>
</dbReference>
<reference evidence="2" key="1">
    <citation type="submission" date="2021-09" db="EMBL/GenBank/DDBJ databases">
        <authorList>
            <consortium name="Pathogen Informatics"/>
        </authorList>
    </citation>
    <scope>NUCLEOTIDE SEQUENCE</scope>
</reference>
<keyword evidence="1" id="KW-1133">Transmembrane helix</keyword>
<dbReference type="EMBL" id="CAKAEH010000961">
    <property type="protein sequence ID" value="CAG9532391.1"/>
    <property type="molecule type" value="Genomic_DNA"/>
</dbReference>
<name>A0A8J2LPZ7_9BILA</name>
<keyword evidence="1" id="KW-0812">Transmembrane</keyword>
<evidence type="ECO:0000313" key="3">
    <source>
        <dbReference type="Proteomes" id="UP000746747"/>
    </source>
</evidence>
<protein>
    <submittedName>
        <fullName evidence="2">Uncharacterized protein</fullName>
    </submittedName>
</protein>
<dbReference type="AlphaFoldDB" id="A0A8J2LPZ7"/>
<sequence>MCNCLVGYFVLVVVGAGWLSGRLAITLVVFLEVIEILDARVLSITTLADRGLFASRLCAGSGGDIGIFFKRVELSIVGES</sequence>
<evidence type="ECO:0000256" key="1">
    <source>
        <dbReference type="SAM" id="Phobius"/>
    </source>
</evidence>
<comment type="caution">
    <text evidence="2">The sequence shown here is derived from an EMBL/GenBank/DDBJ whole genome shotgun (WGS) entry which is preliminary data.</text>
</comment>
<feature type="transmembrane region" description="Helical" evidence="1">
    <location>
        <begin position="6"/>
        <end position="31"/>
    </location>
</feature>
<evidence type="ECO:0000313" key="2">
    <source>
        <dbReference type="EMBL" id="CAG9532391.1"/>
    </source>
</evidence>
<keyword evidence="3" id="KW-1185">Reference proteome</keyword>
<keyword evidence="1" id="KW-0472">Membrane</keyword>